<dbReference type="Proteomes" id="UP001055337">
    <property type="component" value="Chromosome"/>
</dbReference>
<reference evidence="1" key="1">
    <citation type="submission" date="2022-08" db="EMBL/GenBank/DDBJ databases">
        <title>Whole genome sequencing of non-tuberculosis mycobacteria type-strains.</title>
        <authorList>
            <person name="Igarashi Y."/>
            <person name="Osugi A."/>
            <person name="Mitarai S."/>
        </authorList>
    </citation>
    <scope>NUCLEOTIDE SEQUENCE</scope>
    <source>
        <strain evidence="1">JCM 16369</strain>
    </source>
</reference>
<proteinExistence type="predicted"/>
<keyword evidence="2" id="KW-1185">Reference proteome</keyword>
<evidence type="ECO:0000313" key="1">
    <source>
        <dbReference type="EMBL" id="ULN39936.1"/>
    </source>
</evidence>
<organism evidence="1 2">
    <name type="scientific">Mycolicibacterium crocinum</name>
    <dbReference type="NCBI Taxonomy" id="388459"/>
    <lineage>
        <taxon>Bacteria</taxon>
        <taxon>Bacillati</taxon>
        <taxon>Actinomycetota</taxon>
        <taxon>Actinomycetes</taxon>
        <taxon>Mycobacteriales</taxon>
        <taxon>Mycobacteriaceae</taxon>
        <taxon>Mycolicibacterium</taxon>
    </lineage>
</organism>
<evidence type="ECO:0000313" key="2">
    <source>
        <dbReference type="Proteomes" id="UP001055337"/>
    </source>
</evidence>
<name>A0ABY3TIF4_9MYCO</name>
<protein>
    <submittedName>
        <fullName evidence="1">Uncharacterized protein</fullName>
    </submittedName>
</protein>
<gene>
    <name evidence="1" type="ORF">MI149_19775</name>
</gene>
<dbReference type="RefSeq" id="WP_240176805.1">
    <property type="nucleotide sequence ID" value="NZ_CP092362.2"/>
</dbReference>
<accession>A0ABY3TIF4</accession>
<dbReference type="EMBL" id="CP092362">
    <property type="protein sequence ID" value="ULN39936.1"/>
    <property type="molecule type" value="Genomic_DNA"/>
</dbReference>
<sequence>MAERRDLLPRWIKALPQVKVHRAARRTHVLGHLEALMIGARLDGRKELTISLLIDHDVVSSVVDASISRDPINDVLTQLADQDSDVEVTAVSLAAARAQVRTVLARPIFESTIDGWPLCQLLVCWLVARLPEGGEYQLPATDWEHATEVRNAFFETESAAPFKDCWHRDLLLELFESGTGDPLRWSTDRVHQIVGGSPFYEDYIPLEVALDTPDLLRVFIPYAHAQSGIRDELTARAVAVIDRERSNFKRKLLQEARDREFRDVV</sequence>